<comment type="caution">
    <text evidence="3">The sequence shown here is derived from an EMBL/GenBank/DDBJ whole genome shotgun (WGS) entry which is preliminary data.</text>
</comment>
<accession>A0ABP9YPU1</accession>
<evidence type="ECO:0000256" key="1">
    <source>
        <dbReference type="ARBA" id="ARBA00025788"/>
    </source>
</evidence>
<proteinExistence type="inferred from homology"/>
<organism evidence="3 4">
    <name type="scientific">Mucor flavus</name>
    <dbReference type="NCBI Taxonomy" id="439312"/>
    <lineage>
        <taxon>Eukaryota</taxon>
        <taxon>Fungi</taxon>
        <taxon>Fungi incertae sedis</taxon>
        <taxon>Mucoromycota</taxon>
        <taxon>Mucoromycotina</taxon>
        <taxon>Mucoromycetes</taxon>
        <taxon>Mucorales</taxon>
        <taxon>Mucorineae</taxon>
        <taxon>Mucoraceae</taxon>
        <taxon>Mucor</taxon>
    </lineage>
</organism>
<dbReference type="Proteomes" id="UP001473302">
    <property type="component" value="Unassembled WGS sequence"/>
</dbReference>
<dbReference type="EMBL" id="BAABUK010000004">
    <property type="protein sequence ID" value="GAA5808860.1"/>
    <property type="molecule type" value="Genomic_DNA"/>
</dbReference>
<comment type="similarity">
    <text evidence="1">Belongs to the PITHD1 family.</text>
</comment>
<sequence length="226" mass="25982">MSHCHDEHCDHDHSDLPESGEQFLLYSKIDLDNVRCLNESEPNSGKKVIRPWNERMDDLKLVESDADEQLIVVIPFTGSVKLRSICLRTDSTDSAPSKMKVYTPVQEFDLVERSICLRTDSTDSAPSKMKVFINRDDVDFDTADSYTPVQEFDLVEGSNNVIEYGVRITKFTSVRNIILYFPENFGEDTSIIRYIGFKGEWTEIKRDPIITIYEAKANPADHKEYQ</sequence>
<gene>
    <name evidence="3" type="ORF">MFLAVUS_002259</name>
</gene>
<protein>
    <recommendedName>
        <fullName evidence="2">PITH domain-containing protein</fullName>
    </recommendedName>
</protein>
<evidence type="ECO:0000259" key="2">
    <source>
        <dbReference type="PROSITE" id="PS51532"/>
    </source>
</evidence>
<dbReference type="InterPro" id="IPR010400">
    <property type="entry name" value="PITH_dom"/>
</dbReference>
<dbReference type="InterPro" id="IPR008979">
    <property type="entry name" value="Galactose-bd-like_sf"/>
</dbReference>
<dbReference type="PROSITE" id="PS51532">
    <property type="entry name" value="PITH"/>
    <property type="match status" value="1"/>
</dbReference>
<reference evidence="3 4" key="1">
    <citation type="submission" date="2024-04" db="EMBL/GenBank/DDBJ databases">
        <title>genome sequences of Mucor flavus KT1a and Helicostylum pulchrum KT1b strains isolated from the surface of a dry-aged beef.</title>
        <authorList>
            <person name="Toyotome T."/>
            <person name="Hosono M."/>
            <person name="Torimaru M."/>
            <person name="Fukuda K."/>
            <person name="Mikami N."/>
        </authorList>
    </citation>
    <scope>NUCLEOTIDE SEQUENCE [LARGE SCALE GENOMIC DNA]</scope>
    <source>
        <strain evidence="3 4">KT1a</strain>
    </source>
</reference>
<feature type="domain" description="PITH" evidence="2">
    <location>
        <begin position="14"/>
        <end position="217"/>
    </location>
</feature>
<dbReference type="Gene3D" id="2.60.120.470">
    <property type="entry name" value="PITH domain"/>
    <property type="match status" value="2"/>
</dbReference>
<evidence type="ECO:0000313" key="3">
    <source>
        <dbReference type="EMBL" id="GAA5808860.1"/>
    </source>
</evidence>
<dbReference type="PANTHER" id="PTHR12175">
    <property type="entry name" value="AD039 HT014 THIOREDOXIN FAMILY TRP26"/>
    <property type="match status" value="1"/>
</dbReference>
<dbReference type="InterPro" id="IPR045099">
    <property type="entry name" value="PITH1-like"/>
</dbReference>
<keyword evidence="4" id="KW-1185">Reference proteome</keyword>
<dbReference type="SUPFAM" id="SSF49785">
    <property type="entry name" value="Galactose-binding domain-like"/>
    <property type="match status" value="2"/>
</dbReference>
<name>A0ABP9YPU1_9FUNG</name>
<dbReference type="Pfam" id="PF06201">
    <property type="entry name" value="PITH"/>
    <property type="match status" value="2"/>
</dbReference>
<evidence type="ECO:0000313" key="4">
    <source>
        <dbReference type="Proteomes" id="UP001473302"/>
    </source>
</evidence>
<dbReference type="PANTHER" id="PTHR12175:SF1">
    <property type="entry name" value="PITH DOMAIN-CONTAINING PROTEIN 1"/>
    <property type="match status" value="1"/>
</dbReference>
<dbReference type="InterPro" id="IPR037047">
    <property type="entry name" value="PITH_dom_sf"/>
</dbReference>